<proteinExistence type="predicted"/>
<comment type="caution">
    <text evidence="1">The sequence shown here is derived from an EMBL/GenBank/DDBJ whole genome shotgun (WGS) entry which is preliminary data.</text>
</comment>
<gene>
    <name evidence="1" type="ORF">BACOVA_02029</name>
</gene>
<protein>
    <submittedName>
        <fullName evidence="1">Uncharacterized protein</fullName>
    </submittedName>
</protein>
<evidence type="ECO:0000313" key="2">
    <source>
        <dbReference type="Proteomes" id="UP000005475"/>
    </source>
</evidence>
<accession>A0AAN3D9N8</accession>
<dbReference type="AlphaFoldDB" id="A0AAN3D9N8"/>
<organism evidence="1 2">
    <name type="scientific">Bacteroides ovatus (strain ATCC 8483 / DSM 1896 / JCM 5824 / BCRC 10623 / CCUG 4943 / NCTC 11153)</name>
    <dbReference type="NCBI Taxonomy" id="411476"/>
    <lineage>
        <taxon>Bacteria</taxon>
        <taxon>Pseudomonadati</taxon>
        <taxon>Bacteroidota</taxon>
        <taxon>Bacteroidia</taxon>
        <taxon>Bacteroidales</taxon>
        <taxon>Bacteroidaceae</taxon>
        <taxon>Bacteroides</taxon>
    </lineage>
</organism>
<sequence length="65" mass="7714">MERTKKICPLSPQSNRVICLRIPLLAALPYNQEISGWTSLMVFFPSFMYINRFEMNEDREINRFG</sequence>
<name>A0AAN3D9N8_BACO1</name>
<reference evidence="2" key="2">
    <citation type="submission" date="2007-04" db="EMBL/GenBank/DDBJ databases">
        <title>Draft genome sequence of Bacteroides ovatus (ATCC 8483).</title>
        <authorList>
            <person name="Sudarsanam P."/>
            <person name="Ley R."/>
            <person name="Guruge J."/>
            <person name="Turnbaugh P.J."/>
            <person name="Mahowald M."/>
            <person name="Liep D."/>
            <person name="Gordon J."/>
        </authorList>
    </citation>
    <scope>NUCLEOTIDE SEQUENCE [LARGE SCALE GENOMIC DNA]</scope>
    <source>
        <strain evidence="2">ATCC 8483 / DSM 1896 / JCM 5824 / BCRC 10623 / CCUG 4943 / NCTC 11153</strain>
    </source>
</reference>
<evidence type="ECO:0000313" key="1">
    <source>
        <dbReference type="EMBL" id="EDO12140.1"/>
    </source>
</evidence>
<reference evidence="1 2" key="1">
    <citation type="submission" date="2007-03" db="EMBL/GenBank/DDBJ databases">
        <authorList>
            <person name="Fulton L."/>
            <person name="Clifton S."/>
            <person name="Fulton B."/>
            <person name="Xu J."/>
            <person name="Minx P."/>
            <person name="Pepin K.H."/>
            <person name="Johnson M."/>
            <person name="Thiruvilangam P."/>
            <person name="Bhonagiri V."/>
            <person name="Nash W.E."/>
            <person name="Mardis E.R."/>
            <person name="Wilson R.K."/>
        </authorList>
    </citation>
    <scope>NUCLEOTIDE SEQUENCE [LARGE SCALE GENOMIC DNA]</scope>
    <source>
        <strain evidence="2">ATCC 8483 / DSM 1896 / JCM 5824 / BCRC 10623 / CCUG 4943 / NCTC 11153</strain>
    </source>
</reference>
<dbReference type="Proteomes" id="UP000005475">
    <property type="component" value="Unassembled WGS sequence"/>
</dbReference>
<dbReference type="EMBL" id="AAXF02000047">
    <property type="protein sequence ID" value="EDO12140.1"/>
    <property type="molecule type" value="Genomic_DNA"/>
</dbReference>